<evidence type="ECO:0000259" key="5">
    <source>
        <dbReference type="PROSITE" id="PS50075"/>
    </source>
</evidence>
<evidence type="ECO:0000313" key="7">
    <source>
        <dbReference type="Proteomes" id="UP001499863"/>
    </source>
</evidence>
<dbReference type="PROSITE" id="PS50075">
    <property type="entry name" value="CARRIER"/>
    <property type="match status" value="1"/>
</dbReference>
<sequence>MSDTLTDTTGPVNGTDADETTAEDTASHGRHRGRSAADDSPEADPHGRHRAAADQAWRAALHGLDAPTRLAPHGDAHVSVAPDSRSVRLSESVTAALAGQARAHGVTLNTVVQAAWGLLLSRLTGREDIVFGTTVSGRPPELPGTETMIGCFINTVPVRLRLRPEERIGALLARLQDEQSRLAAHQHLGIAEIQRLAGADGELFDTLTVFENYPLDPDALNGGGRAGLRVDAVRTHNAVHYPLALIATPGAALDLQFTYRPDLFTADDAERVVRRYTRLLREIAEAGPDTRTDRIEALEPAETRLLTEEWNDTGRPAAPVSVADAVRDRAAREPGRTAVVGPTGALTYGELDERADRLARRLRARGVGPEDLVAVAVPRSAELLVALLAVLRSGAGYLPLDHRHPAERTAFMIQDAAPVLVLTGGEEVPGLPPADRLARLAVDGPGAHGDPAVPSDAVPDGTLPDGALPSAPDGSLAYVIYTSGSTGRPKAVAVPRAAMNALVGWAVERFGADGLRQVLASTSLSFDVSVFELFAPLAAGGRLEIVRDLLELAERPWRGSLISGVPSALAGLLGDPSPGFAAQRIVLAGEALPGPLVRRIRQCLPDTEIVNLYGPTEATVYATDWRCADDQVVAPPIGRPLPHTRAYVLDRWLRPVPAGVPGELYLAGTGIARGYLNRPSATTDRFVADPYGAPGTRMYRTGDLARRLPDGTLDYLGRTDGQLKVRGHRIEPGEIEAVVAGHPDVAQAVVLARDTPAGATRLIAYVVPRPGAAPDVTELAERTAGELPGYMVPAGYVVLDRLPVTANGKLDRAALPVPDPAGGDPDTGRAPRTSREELLCELFAQTLGVPRVGPDDGFFALGGDSITSIQLVSRARRRGLVFTPRDVFDHRSPANLARVAREEAHPVAEEDTEAGPGPLAPTPVMERLRELGGPVDRFNQSMFVRLPAGVDRPTLAAALRSVADHHEALRLRLHRADDHTPWGLEITEPGADLADRLTRHDVTGLTGDALREAARRQAELAWERLAPGNGVMWQAVWLDAGPAAPGHLLLAVHHLAVDGVSWRVLLGDLAEAAAGPHRDGAGPAPVGTSLRRWSRLLAEEAAHREDQGDQE</sequence>
<dbReference type="InterPro" id="IPR025110">
    <property type="entry name" value="AMP-bd_C"/>
</dbReference>
<dbReference type="InterPro" id="IPR009081">
    <property type="entry name" value="PP-bd_ACP"/>
</dbReference>
<dbReference type="InterPro" id="IPR036736">
    <property type="entry name" value="ACP-like_sf"/>
</dbReference>
<dbReference type="Gene3D" id="3.30.559.30">
    <property type="entry name" value="Nonribosomal peptide synthetase, condensation domain"/>
    <property type="match status" value="1"/>
</dbReference>
<dbReference type="CDD" id="cd05930">
    <property type="entry name" value="A_NRPS"/>
    <property type="match status" value="1"/>
</dbReference>
<proteinExistence type="predicted"/>
<keyword evidence="3" id="KW-0597">Phosphoprotein</keyword>
<dbReference type="Gene3D" id="3.30.559.10">
    <property type="entry name" value="Chloramphenicol acetyltransferase-like domain"/>
    <property type="match status" value="2"/>
</dbReference>
<feature type="domain" description="Carrier" evidence="5">
    <location>
        <begin position="830"/>
        <end position="904"/>
    </location>
</feature>
<dbReference type="InterPro" id="IPR001242">
    <property type="entry name" value="Condensation_dom"/>
</dbReference>
<feature type="compositionally biased region" description="Polar residues" evidence="4">
    <location>
        <begin position="1"/>
        <end position="12"/>
    </location>
</feature>
<evidence type="ECO:0000256" key="3">
    <source>
        <dbReference type="ARBA" id="ARBA00022553"/>
    </source>
</evidence>
<reference evidence="7" key="1">
    <citation type="journal article" date="2019" name="Int. J. Syst. Evol. Microbiol.">
        <title>The Global Catalogue of Microorganisms (GCM) 10K type strain sequencing project: providing services to taxonomists for standard genome sequencing and annotation.</title>
        <authorList>
            <consortium name="The Broad Institute Genomics Platform"/>
            <consortium name="The Broad Institute Genome Sequencing Center for Infectious Disease"/>
            <person name="Wu L."/>
            <person name="Ma J."/>
        </authorList>
    </citation>
    <scope>NUCLEOTIDE SEQUENCE [LARGE SCALE GENOMIC DNA]</scope>
    <source>
        <strain evidence="7">JCM 12393</strain>
    </source>
</reference>
<protein>
    <recommendedName>
        <fullName evidence="5">Carrier domain-containing protein</fullName>
    </recommendedName>
</protein>
<dbReference type="NCBIfam" id="TIGR01733">
    <property type="entry name" value="AA-adenyl-dom"/>
    <property type="match status" value="1"/>
</dbReference>
<dbReference type="Gene3D" id="1.10.1200.10">
    <property type="entry name" value="ACP-like"/>
    <property type="match status" value="1"/>
</dbReference>
<dbReference type="InterPro" id="IPR020806">
    <property type="entry name" value="PKS_PP-bd"/>
</dbReference>
<dbReference type="SUPFAM" id="SSF56801">
    <property type="entry name" value="Acetyl-CoA synthetase-like"/>
    <property type="match status" value="1"/>
</dbReference>
<dbReference type="RefSeq" id="WP_344336459.1">
    <property type="nucleotide sequence ID" value="NZ_BAAAKJ010000196.1"/>
</dbReference>
<dbReference type="SMART" id="SM00823">
    <property type="entry name" value="PKS_PP"/>
    <property type="match status" value="1"/>
</dbReference>
<comment type="cofactor">
    <cofactor evidence="1">
        <name>pantetheine 4'-phosphate</name>
        <dbReference type="ChEBI" id="CHEBI:47942"/>
    </cofactor>
</comment>
<evidence type="ECO:0000256" key="1">
    <source>
        <dbReference type="ARBA" id="ARBA00001957"/>
    </source>
</evidence>
<organism evidence="6 7">
    <name type="scientific">Kitasatospora putterlickiae</name>
    <dbReference type="NCBI Taxonomy" id="221725"/>
    <lineage>
        <taxon>Bacteria</taxon>
        <taxon>Bacillati</taxon>
        <taxon>Actinomycetota</taxon>
        <taxon>Actinomycetes</taxon>
        <taxon>Kitasatosporales</taxon>
        <taxon>Streptomycetaceae</taxon>
        <taxon>Kitasatospora</taxon>
    </lineage>
</organism>
<dbReference type="InterPro" id="IPR020845">
    <property type="entry name" value="AMP-binding_CS"/>
</dbReference>
<accession>A0ABP4ISS0</accession>
<dbReference type="SUPFAM" id="SSF47336">
    <property type="entry name" value="ACP-like"/>
    <property type="match status" value="1"/>
</dbReference>
<dbReference type="PANTHER" id="PTHR45527:SF1">
    <property type="entry name" value="FATTY ACID SYNTHASE"/>
    <property type="match status" value="1"/>
</dbReference>
<evidence type="ECO:0000256" key="2">
    <source>
        <dbReference type="ARBA" id="ARBA00022450"/>
    </source>
</evidence>
<dbReference type="PANTHER" id="PTHR45527">
    <property type="entry name" value="NONRIBOSOMAL PEPTIDE SYNTHETASE"/>
    <property type="match status" value="1"/>
</dbReference>
<dbReference type="InterPro" id="IPR045851">
    <property type="entry name" value="AMP-bd_C_sf"/>
</dbReference>
<evidence type="ECO:0000313" key="6">
    <source>
        <dbReference type="EMBL" id="GAA1398002.1"/>
    </source>
</evidence>
<keyword evidence="7" id="KW-1185">Reference proteome</keyword>
<dbReference type="EMBL" id="BAAAKJ010000196">
    <property type="protein sequence ID" value="GAA1398002.1"/>
    <property type="molecule type" value="Genomic_DNA"/>
</dbReference>
<name>A0ABP4ISS0_9ACTN</name>
<feature type="region of interest" description="Disordered" evidence="4">
    <location>
        <begin position="1"/>
        <end position="53"/>
    </location>
</feature>
<gene>
    <name evidence="6" type="ORF">GCM10009639_36020</name>
</gene>
<feature type="region of interest" description="Disordered" evidence="4">
    <location>
        <begin position="813"/>
        <end position="832"/>
    </location>
</feature>
<dbReference type="Gene3D" id="3.30.300.30">
    <property type="match status" value="1"/>
</dbReference>
<dbReference type="Proteomes" id="UP001499863">
    <property type="component" value="Unassembled WGS sequence"/>
</dbReference>
<dbReference type="Gene3D" id="2.30.38.10">
    <property type="entry name" value="Luciferase, Domain 3"/>
    <property type="match status" value="1"/>
</dbReference>
<dbReference type="InterPro" id="IPR010071">
    <property type="entry name" value="AA_adenyl_dom"/>
</dbReference>
<dbReference type="PROSITE" id="PS00455">
    <property type="entry name" value="AMP_BINDING"/>
    <property type="match status" value="1"/>
</dbReference>
<dbReference type="Gene3D" id="3.40.50.980">
    <property type="match status" value="2"/>
</dbReference>
<dbReference type="Pfam" id="PF13193">
    <property type="entry name" value="AMP-binding_C"/>
    <property type="match status" value="1"/>
</dbReference>
<keyword evidence="2" id="KW-0596">Phosphopantetheine</keyword>
<dbReference type="Pfam" id="PF00668">
    <property type="entry name" value="Condensation"/>
    <property type="match status" value="2"/>
</dbReference>
<dbReference type="Pfam" id="PF00550">
    <property type="entry name" value="PP-binding"/>
    <property type="match status" value="1"/>
</dbReference>
<dbReference type="SUPFAM" id="SSF52777">
    <property type="entry name" value="CoA-dependent acyltransferases"/>
    <property type="match status" value="2"/>
</dbReference>
<comment type="caution">
    <text evidence="6">The sequence shown here is derived from an EMBL/GenBank/DDBJ whole genome shotgun (WGS) entry which is preliminary data.</text>
</comment>
<feature type="region of interest" description="Disordered" evidence="4">
    <location>
        <begin position="443"/>
        <end position="466"/>
    </location>
</feature>
<evidence type="ECO:0000256" key="4">
    <source>
        <dbReference type="SAM" id="MobiDB-lite"/>
    </source>
</evidence>
<dbReference type="PROSITE" id="PS00012">
    <property type="entry name" value="PHOSPHOPANTETHEINE"/>
    <property type="match status" value="1"/>
</dbReference>
<dbReference type="InterPro" id="IPR006162">
    <property type="entry name" value="Ppantetheine_attach_site"/>
</dbReference>
<dbReference type="InterPro" id="IPR000873">
    <property type="entry name" value="AMP-dep_synth/lig_dom"/>
</dbReference>
<dbReference type="InterPro" id="IPR023213">
    <property type="entry name" value="CAT-like_dom_sf"/>
</dbReference>
<dbReference type="Pfam" id="PF00501">
    <property type="entry name" value="AMP-binding"/>
    <property type="match status" value="1"/>
</dbReference>